<dbReference type="Gene3D" id="3.40.1090.10">
    <property type="entry name" value="Cytosolic phospholipase A2 catalytic domain"/>
    <property type="match status" value="1"/>
</dbReference>
<dbReference type="AlphaFoldDB" id="A0A1S2Z5A6"/>
<evidence type="ECO:0000256" key="1">
    <source>
        <dbReference type="ARBA" id="ARBA00010240"/>
    </source>
</evidence>
<feature type="signal peptide" evidence="6">
    <location>
        <begin position="1"/>
        <end position="20"/>
    </location>
</feature>
<evidence type="ECO:0000256" key="5">
    <source>
        <dbReference type="RuleBase" id="RU361262"/>
    </source>
</evidence>
<evidence type="ECO:0000259" key="7">
    <source>
        <dbReference type="PROSITE" id="PS51635"/>
    </source>
</evidence>
<feature type="domain" description="PNPLA" evidence="7">
    <location>
        <begin position="37"/>
        <end position="236"/>
    </location>
</feature>
<dbReference type="GO" id="GO:0016042">
    <property type="term" value="P:lipid catabolic process"/>
    <property type="evidence" value="ECO:0007669"/>
    <property type="project" value="UniProtKB-UniRule"/>
</dbReference>
<keyword evidence="6" id="KW-0732">Signal</keyword>
<keyword evidence="3 4" id="KW-0443">Lipid metabolism</keyword>
<dbReference type="GeneID" id="101512817"/>
<feature type="active site" description="Proton acceptor" evidence="4">
    <location>
        <position position="223"/>
    </location>
</feature>
<keyword evidence="4 5" id="KW-0378">Hydrolase</keyword>
<dbReference type="eggNOG" id="KOG0513">
    <property type="taxonomic scope" value="Eukaryota"/>
</dbReference>
<keyword evidence="2 4" id="KW-0442">Lipid degradation</keyword>
<reference evidence="9" key="1">
    <citation type="submission" date="2025-08" db="UniProtKB">
        <authorList>
            <consortium name="RefSeq"/>
        </authorList>
    </citation>
    <scope>IDENTIFICATION</scope>
    <source>
        <tissue evidence="9">Etiolated seedlings</tissue>
    </source>
</reference>
<evidence type="ECO:0000256" key="3">
    <source>
        <dbReference type="ARBA" id="ARBA00023098"/>
    </source>
</evidence>
<name>A0A1S2Z5A6_CICAR</name>
<dbReference type="OrthoDB" id="1377244at2759"/>
<dbReference type="PROSITE" id="PS51635">
    <property type="entry name" value="PNPLA"/>
    <property type="match status" value="1"/>
</dbReference>
<dbReference type="Proteomes" id="UP000087171">
    <property type="component" value="Unplaced"/>
</dbReference>
<feature type="short sequence motif" description="GXSXG" evidence="4">
    <location>
        <begin position="80"/>
        <end position="84"/>
    </location>
</feature>
<evidence type="ECO:0000256" key="2">
    <source>
        <dbReference type="ARBA" id="ARBA00022963"/>
    </source>
</evidence>
<dbReference type="PANTHER" id="PTHR32176:SF33">
    <property type="entry name" value="PATATIN"/>
    <property type="match status" value="1"/>
</dbReference>
<dbReference type="PaxDb" id="3827-XP_004515339.1"/>
<evidence type="ECO:0000256" key="6">
    <source>
        <dbReference type="SAM" id="SignalP"/>
    </source>
</evidence>
<feature type="chain" id="PRO_5010287980" description="Patatin" evidence="6">
    <location>
        <begin position="21"/>
        <end position="417"/>
    </location>
</feature>
<sequence length="417" mass="45884">MGAFNFLLLVFVFGSQVIGGLNTKLPPPSYGNTISILSIDGGGMKGIIPTTILYNLEKALQIVSKDEKAALADYFDVIAGTSTGGLVTGMLSTPHPDDPSRPAFTPLEIFNFYIKYGPSIFNQSSASGWNENSTRPKYDGEFLHSKTREILGEFRLHDTLTNVVIPTYDIKKVHPIIFSSFKVKEVPSIDIKLSEIILGTSAAPIQLPPIYFKDGPNEFNLVDGGVVAASPAFVAVSEVIQQLEEKNVDFIPMKANEPTKIVLLSLGCGSTKVEGVDARIAQFFPSTIWAKLLFLGLAGSAGDMNQYYLSSIFPDSSDNYYLRIEEYNLDPSILSDDAGEENLEKLVNVGENLLEQIVKKVNTTSFVPYEEPNEGTNAEALKRLAEILYTEKQLRLKMKSMEKRGRPFIEAITSPMK</sequence>
<organism evidence="8 9">
    <name type="scientific">Cicer arietinum</name>
    <name type="common">Chickpea</name>
    <name type="synonym">Garbanzo</name>
    <dbReference type="NCBI Taxonomy" id="3827"/>
    <lineage>
        <taxon>Eukaryota</taxon>
        <taxon>Viridiplantae</taxon>
        <taxon>Streptophyta</taxon>
        <taxon>Embryophyta</taxon>
        <taxon>Tracheophyta</taxon>
        <taxon>Spermatophyta</taxon>
        <taxon>Magnoliopsida</taxon>
        <taxon>eudicotyledons</taxon>
        <taxon>Gunneridae</taxon>
        <taxon>Pentapetalae</taxon>
        <taxon>rosids</taxon>
        <taxon>fabids</taxon>
        <taxon>Fabales</taxon>
        <taxon>Fabaceae</taxon>
        <taxon>Papilionoideae</taxon>
        <taxon>50 kb inversion clade</taxon>
        <taxon>NPAAA clade</taxon>
        <taxon>Hologalegina</taxon>
        <taxon>IRL clade</taxon>
        <taxon>Cicereae</taxon>
        <taxon>Cicer</taxon>
    </lineage>
</organism>
<comment type="domain">
    <text evidence="5">The nitrogen atoms of the two glycine residues in the GGXR motif define the oxyanion hole, and stabilize the oxyanion that forms during the nucleophilic attack by the catalytic serine during substrate cleavage.</text>
</comment>
<dbReference type="EC" id="3.1.1.-" evidence="5"/>
<dbReference type="PANTHER" id="PTHR32176">
    <property type="entry name" value="XYLOSE ISOMERASE"/>
    <property type="match status" value="1"/>
</dbReference>
<evidence type="ECO:0000256" key="4">
    <source>
        <dbReference type="PROSITE-ProRule" id="PRU01161"/>
    </source>
</evidence>
<proteinExistence type="inferred from homology"/>
<dbReference type="InterPro" id="IPR002641">
    <property type="entry name" value="PNPLA_dom"/>
</dbReference>
<evidence type="ECO:0000313" key="9">
    <source>
        <dbReference type="RefSeq" id="XP_004515339.1"/>
    </source>
</evidence>
<gene>
    <name evidence="9" type="primary">LOC101512817</name>
</gene>
<feature type="active site" description="Nucleophile" evidence="4">
    <location>
        <position position="82"/>
    </location>
</feature>
<dbReference type="SUPFAM" id="SSF52151">
    <property type="entry name" value="FabD/lysophospholipase-like"/>
    <property type="match status" value="1"/>
</dbReference>
<dbReference type="KEGG" id="cam:101512817"/>
<dbReference type="RefSeq" id="XP_004515339.1">
    <property type="nucleotide sequence ID" value="XM_004515282.3"/>
</dbReference>
<comment type="similarity">
    <text evidence="1 5">Belongs to the patatin family.</text>
</comment>
<feature type="short sequence motif" description="GXGXXG" evidence="4">
    <location>
        <begin position="41"/>
        <end position="46"/>
    </location>
</feature>
<dbReference type="GO" id="GO:0047372">
    <property type="term" value="F:monoacylglycerol lipase activity"/>
    <property type="evidence" value="ECO:0007669"/>
    <property type="project" value="TreeGrafter"/>
</dbReference>
<protein>
    <recommendedName>
        <fullName evidence="5">Patatin</fullName>
        <ecNumber evidence="5">3.1.1.-</ecNumber>
    </recommendedName>
</protein>
<feature type="short sequence motif" description="DGA/G" evidence="4">
    <location>
        <begin position="223"/>
        <end position="225"/>
    </location>
</feature>
<comment type="function">
    <text evidence="5">Lipolytic acyl hydrolase (LAH).</text>
</comment>
<dbReference type="Pfam" id="PF01734">
    <property type="entry name" value="Patatin"/>
    <property type="match status" value="1"/>
</dbReference>
<keyword evidence="8" id="KW-1185">Reference proteome</keyword>
<dbReference type="GO" id="GO:0004620">
    <property type="term" value="F:phospholipase activity"/>
    <property type="evidence" value="ECO:0007669"/>
    <property type="project" value="TreeGrafter"/>
</dbReference>
<accession>A0A1S2Z5A6</accession>
<evidence type="ECO:0000313" key="8">
    <source>
        <dbReference type="Proteomes" id="UP000087171"/>
    </source>
</evidence>
<dbReference type="InterPro" id="IPR016035">
    <property type="entry name" value="Acyl_Trfase/lysoPLipase"/>
</dbReference>